<dbReference type="Gene3D" id="1.10.510.10">
    <property type="entry name" value="Transferase(Phosphotransferase) domain 1"/>
    <property type="match status" value="1"/>
</dbReference>
<gene>
    <name evidence="4" type="ORF">MSPICULIGERA_LOCUS973</name>
</gene>
<dbReference type="GO" id="GO:0005524">
    <property type="term" value="F:ATP binding"/>
    <property type="evidence" value="ECO:0007669"/>
    <property type="project" value="UniProtKB-UniRule"/>
</dbReference>
<feature type="compositionally biased region" description="Basic residues" evidence="2">
    <location>
        <begin position="413"/>
        <end position="424"/>
    </location>
</feature>
<dbReference type="PROSITE" id="PS00107">
    <property type="entry name" value="PROTEIN_KINASE_ATP"/>
    <property type="match status" value="1"/>
</dbReference>
<dbReference type="PANTHER" id="PTHR11909">
    <property type="entry name" value="CASEIN KINASE-RELATED"/>
    <property type="match status" value="1"/>
</dbReference>
<sequence>MPGPPVIKPGTEFDTEKACYIIAGKLGSGGFGTIYLVRNKKTQQLAAMKGQTLQQDKRRLHQEVQIMMDLAKVPPSRRLHFLEYVDRGKSTALKIKFLVMELVSLCLEDIRRLVLPDHKFTLCTLMQIAKQSLQAIWDLHDVGYIHRDVSTRNFAVGLGEKDRTVYMLDFGTARRWTETSPSGKVTARRERRGPVDGIGAVTYRSRNCFKLKELSRRDDVESWLYFLFELWTERWCPGPNVLVAREQVFKKEWWLPGFPPEFYQVCQWLDLLQYEDQPPYQKIMEHVDHVAAVHKLNLNDKLDWEGKITDDHRFGLIKSQAKLLAERDEREKKAAQDREKRKEELEKAKEEEKKKKEDEEKKRKENEAKNRKDDDAKKEEPAKRKPKPEGRGIKTDVTEATENQDNDDQLPKVSKKKRMSRRSR</sequence>
<keyword evidence="1" id="KW-0067">ATP-binding</keyword>
<organism evidence="4 5">
    <name type="scientific">Mesorhabditis spiculigera</name>
    <dbReference type="NCBI Taxonomy" id="96644"/>
    <lineage>
        <taxon>Eukaryota</taxon>
        <taxon>Metazoa</taxon>
        <taxon>Ecdysozoa</taxon>
        <taxon>Nematoda</taxon>
        <taxon>Chromadorea</taxon>
        <taxon>Rhabditida</taxon>
        <taxon>Rhabditina</taxon>
        <taxon>Rhabditomorpha</taxon>
        <taxon>Rhabditoidea</taxon>
        <taxon>Rhabditidae</taxon>
        <taxon>Mesorhabditinae</taxon>
        <taxon>Mesorhabditis</taxon>
    </lineage>
</organism>
<comment type="caution">
    <text evidence="4">The sequence shown here is derived from an EMBL/GenBank/DDBJ whole genome shotgun (WGS) entry which is preliminary data.</text>
</comment>
<keyword evidence="1" id="KW-0547">Nucleotide-binding</keyword>
<protein>
    <recommendedName>
        <fullName evidence="3">Protein kinase domain-containing protein</fullName>
    </recommendedName>
</protein>
<feature type="domain" description="Protein kinase" evidence="3">
    <location>
        <begin position="20"/>
        <end position="292"/>
    </location>
</feature>
<dbReference type="InterPro" id="IPR017441">
    <property type="entry name" value="Protein_kinase_ATP_BS"/>
</dbReference>
<accession>A0AA36C4J2</accession>
<keyword evidence="5" id="KW-1185">Reference proteome</keyword>
<evidence type="ECO:0000259" key="3">
    <source>
        <dbReference type="PROSITE" id="PS50011"/>
    </source>
</evidence>
<dbReference type="SUPFAM" id="SSF56112">
    <property type="entry name" value="Protein kinase-like (PK-like)"/>
    <property type="match status" value="1"/>
</dbReference>
<dbReference type="InterPro" id="IPR000719">
    <property type="entry name" value="Prot_kinase_dom"/>
</dbReference>
<dbReference type="Pfam" id="PF00069">
    <property type="entry name" value="Pkinase"/>
    <property type="match status" value="1"/>
</dbReference>
<dbReference type="EMBL" id="CATQJA010000233">
    <property type="protein sequence ID" value="CAJ0558407.1"/>
    <property type="molecule type" value="Genomic_DNA"/>
</dbReference>
<evidence type="ECO:0000313" key="5">
    <source>
        <dbReference type="Proteomes" id="UP001177023"/>
    </source>
</evidence>
<dbReference type="InterPro" id="IPR011009">
    <property type="entry name" value="Kinase-like_dom_sf"/>
</dbReference>
<feature type="region of interest" description="Disordered" evidence="2">
    <location>
        <begin position="325"/>
        <end position="424"/>
    </location>
</feature>
<feature type="binding site" evidence="1">
    <location>
        <position position="49"/>
    </location>
    <ligand>
        <name>ATP</name>
        <dbReference type="ChEBI" id="CHEBI:30616"/>
    </ligand>
</feature>
<reference evidence="4" key="1">
    <citation type="submission" date="2023-06" db="EMBL/GenBank/DDBJ databases">
        <authorList>
            <person name="Delattre M."/>
        </authorList>
    </citation>
    <scope>NUCLEOTIDE SEQUENCE</scope>
    <source>
        <strain evidence="4">AF72</strain>
    </source>
</reference>
<evidence type="ECO:0000256" key="2">
    <source>
        <dbReference type="SAM" id="MobiDB-lite"/>
    </source>
</evidence>
<dbReference type="InterPro" id="IPR050235">
    <property type="entry name" value="CK1_Ser-Thr_kinase"/>
</dbReference>
<name>A0AA36C4J2_9BILA</name>
<feature type="compositionally biased region" description="Basic and acidic residues" evidence="2">
    <location>
        <begin position="325"/>
        <end position="397"/>
    </location>
</feature>
<evidence type="ECO:0000256" key="1">
    <source>
        <dbReference type="PROSITE-ProRule" id="PRU10141"/>
    </source>
</evidence>
<dbReference type="Proteomes" id="UP001177023">
    <property type="component" value="Unassembled WGS sequence"/>
</dbReference>
<proteinExistence type="predicted"/>
<feature type="non-terminal residue" evidence="4">
    <location>
        <position position="424"/>
    </location>
</feature>
<dbReference type="PROSITE" id="PS50011">
    <property type="entry name" value="PROTEIN_KINASE_DOM"/>
    <property type="match status" value="1"/>
</dbReference>
<dbReference type="AlphaFoldDB" id="A0AA36C4J2"/>
<dbReference type="GO" id="GO:0004672">
    <property type="term" value="F:protein kinase activity"/>
    <property type="evidence" value="ECO:0007669"/>
    <property type="project" value="InterPro"/>
</dbReference>
<evidence type="ECO:0000313" key="4">
    <source>
        <dbReference type="EMBL" id="CAJ0558407.1"/>
    </source>
</evidence>